<proteinExistence type="predicted"/>
<organism evidence="1">
    <name type="scientific">Rhizophora mucronata</name>
    <name type="common">Asiatic mangrove</name>
    <dbReference type="NCBI Taxonomy" id="61149"/>
    <lineage>
        <taxon>Eukaryota</taxon>
        <taxon>Viridiplantae</taxon>
        <taxon>Streptophyta</taxon>
        <taxon>Embryophyta</taxon>
        <taxon>Tracheophyta</taxon>
        <taxon>Spermatophyta</taxon>
        <taxon>Magnoliopsida</taxon>
        <taxon>eudicotyledons</taxon>
        <taxon>Gunneridae</taxon>
        <taxon>Pentapetalae</taxon>
        <taxon>rosids</taxon>
        <taxon>fabids</taxon>
        <taxon>Malpighiales</taxon>
        <taxon>Rhizophoraceae</taxon>
        <taxon>Rhizophora</taxon>
    </lineage>
</organism>
<accession>A0A2P2M8A3</accession>
<sequence>MQQQKKLLSSSKCKYLKVNILDHIKFLILKGMRPTYLNPREEIV</sequence>
<protein>
    <submittedName>
        <fullName evidence="1">Uncharacterized protein</fullName>
    </submittedName>
</protein>
<evidence type="ECO:0000313" key="1">
    <source>
        <dbReference type="EMBL" id="MBX26419.1"/>
    </source>
</evidence>
<name>A0A2P2M8A3_RHIMU</name>
<dbReference type="EMBL" id="GGEC01045935">
    <property type="protein sequence ID" value="MBX26419.1"/>
    <property type="molecule type" value="Transcribed_RNA"/>
</dbReference>
<dbReference type="AlphaFoldDB" id="A0A2P2M8A3"/>
<reference evidence="1" key="1">
    <citation type="submission" date="2018-02" db="EMBL/GenBank/DDBJ databases">
        <title>Rhizophora mucronata_Transcriptome.</title>
        <authorList>
            <person name="Meera S.P."/>
            <person name="Sreeshan A."/>
            <person name="Augustine A."/>
        </authorList>
    </citation>
    <scope>NUCLEOTIDE SEQUENCE</scope>
    <source>
        <tissue evidence="1">Leaf</tissue>
    </source>
</reference>